<proteinExistence type="predicted"/>
<evidence type="ECO:0000313" key="2">
    <source>
        <dbReference type="Proteomes" id="UP000014629"/>
    </source>
</evidence>
<name>S3ZM46_9ACTN</name>
<keyword evidence="1" id="KW-0396">Initiation factor</keyword>
<protein>
    <submittedName>
        <fullName evidence="1">Putative Translation initiation factor IF-2</fullName>
    </submittedName>
</protein>
<dbReference type="OrthoDB" id="3568381at2"/>
<dbReference type="EMBL" id="AOPZ01000085">
    <property type="protein sequence ID" value="EPH44571.1"/>
    <property type="molecule type" value="Genomic_DNA"/>
</dbReference>
<comment type="caution">
    <text evidence="1">The sequence shown here is derived from an EMBL/GenBank/DDBJ whole genome shotgun (WGS) entry which is preliminary data.</text>
</comment>
<gene>
    <name evidence="1" type="ORF">STRAU_2370</name>
</gene>
<dbReference type="PATRIC" id="fig|1286094.4.peg.2344"/>
<keyword evidence="1" id="KW-0648">Protein biosynthesis</keyword>
<evidence type="ECO:0000313" key="1">
    <source>
        <dbReference type="EMBL" id="EPH44571.1"/>
    </source>
</evidence>
<dbReference type="AlphaFoldDB" id="S3ZM46"/>
<dbReference type="GO" id="GO:0003743">
    <property type="term" value="F:translation initiation factor activity"/>
    <property type="evidence" value="ECO:0007669"/>
    <property type="project" value="UniProtKB-KW"/>
</dbReference>
<dbReference type="Proteomes" id="UP000014629">
    <property type="component" value="Unassembled WGS sequence"/>
</dbReference>
<reference evidence="1 2" key="1">
    <citation type="submission" date="2013-02" db="EMBL/GenBank/DDBJ databases">
        <title>Draft Genome Sequence of Streptomyces aurantiacus, Which Produces Setomimycin.</title>
        <authorList>
            <person name="Gruening B.A."/>
            <person name="Praeg A."/>
            <person name="Erxleben A."/>
            <person name="Guenther S."/>
            <person name="Mueller M."/>
        </authorList>
    </citation>
    <scope>NUCLEOTIDE SEQUENCE [LARGE SCALE GENOMIC DNA]</scope>
    <source>
        <strain evidence="1 2">JA 4570</strain>
    </source>
</reference>
<sequence>MLAAMTHASTPDLLVLHAVRVTGIADGAAVSRRAGIDRDTVDELLPDFEAYGWVTHVEFAGTGGWTLTERGRAEDTRKLAGELAESGARATVEQAHKAFEVLNGRLVQACTDWQLRPAEGARLASNDHSDPEWDARVLGELTLIGGELRALVDDLTGALARFGGYDERFSAALGRARGGEGQWVAGVGIASCHAVWMELHEDLLSTLGLARGAEA</sequence>
<accession>S3ZM46</accession>
<organism evidence="1 2">
    <name type="scientific">Streptomyces aurantiacus JA 4570</name>
    <dbReference type="NCBI Taxonomy" id="1286094"/>
    <lineage>
        <taxon>Bacteria</taxon>
        <taxon>Bacillati</taxon>
        <taxon>Actinomycetota</taxon>
        <taxon>Actinomycetes</taxon>
        <taxon>Kitasatosporales</taxon>
        <taxon>Streptomycetaceae</taxon>
        <taxon>Streptomyces</taxon>
        <taxon>Streptomyces aurantiacus group</taxon>
    </lineage>
</organism>
<keyword evidence="2" id="KW-1185">Reference proteome</keyword>